<keyword evidence="3" id="KW-1185">Reference proteome</keyword>
<dbReference type="PANTHER" id="PTHR35149">
    <property type="entry name" value="SLL5132 PROTEIN"/>
    <property type="match status" value="1"/>
</dbReference>
<comment type="caution">
    <text evidence="2">The sequence shown here is derived from an EMBL/GenBank/DDBJ whole genome shotgun (WGS) entry which is preliminary data.</text>
</comment>
<sequence>MNKIDLIPIGKIILNDKTPDRDTRFEHYLIPYYQRGYRWDIEHVTALLDDIHNFMNSDEKKYCLQPIVVVPSNDELGLNIWEVIDGQQRLITMNIIFNYLSRPRYSIIFEKRGKSTSFLENLSPNTYSDENPDFHYMSQAYNIIKSWFENKTKNDVGYIDEFNSTLTKKVEIIWYQIEELKNIDGSGEVEKKKIDIFNRLNIGKIPLTDAELIRALLLSKIKYGLTERESILRQAEISSEWHRIEMELRNEEFWYFLNNKTLEETSSTIEFIFKLISKNNIKRYSTYMWFEKEIKSDNQEKEKENAIELWNKTKEYFSKLKHWFENDYLYHHIGFLLALKDNSISNVRHIIDMSNCEKSKFKNWALNEVISEVSDIDLSSISYEINKNDLKKVFLLHNIVTSNLVKSAQKNRFPFNLYKKVENDGGWSIEHIHAQQSKEMKDEKAIKKWLEETYLAIEDINDIEKVSKGINEVEDIKNTSNLSTLKNKVQQMLNSEKIDIDDFNILKSELIQLFDSDSIHILDNLALLSKKDNSSLNNAIFPVKRNRIIQMEKEGKYIPIATKNIFLKYYSNTNLQPYYWGNDDKQSYFQDISSKLKPYLTN</sequence>
<evidence type="ECO:0000313" key="2">
    <source>
        <dbReference type="EMBL" id="MDP9959274.1"/>
    </source>
</evidence>
<proteinExistence type="predicted"/>
<name>A0ABT9SKA2_9FLAO</name>
<dbReference type="InterPro" id="IPR004919">
    <property type="entry name" value="GmrSD_N"/>
</dbReference>
<organism evidence="2 3">
    <name type="scientific">Chryseobacterium lathyri</name>
    <dbReference type="NCBI Taxonomy" id="395933"/>
    <lineage>
        <taxon>Bacteria</taxon>
        <taxon>Pseudomonadati</taxon>
        <taxon>Bacteroidota</taxon>
        <taxon>Flavobacteriia</taxon>
        <taxon>Flavobacteriales</taxon>
        <taxon>Weeksellaceae</taxon>
        <taxon>Chryseobacterium group</taxon>
        <taxon>Chryseobacterium</taxon>
    </lineage>
</organism>
<evidence type="ECO:0000313" key="3">
    <source>
        <dbReference type="Proteomes" id="UP001235513"/>
    </source>
</evidence>
<dbReference type="PANTHER" id="PTHR35149:SF1">
    <property type="entry name" value="DUF5655 DOMAIN-CONTAINING PROTEIN"/>
    <property type="match status" value="1"/>
</dbReference>
<dbReference type="EMBL" id="JAUSRL010000002">
    <property type="protein sequence ID" value="MDP9959274.1"/>
    <property type="molecule type" value="Genomic_DNA"/>
</dbReference>
<accession>A0ABT9SKA2</accession>
<protein>
    <recommendedName>
        <fullName evidence="1">GmrSD restriction endonucleases N-terminal domain-containing protein</fullName>
    </recommendedName>
</protein>
<gene>
    <name evidence="2" type="ORF">J2T04_001153</name>
</gene>
<feature type="domain" description="GmrSD restriction endonucleases N-terminal" evidence="1">
    <location>
        <begin position="24"/>
        <end position="217"/>
    </location>
</feature>
<dbReference type="RefSeq" id="WP_306841952.1">
    <property type="nucleotide sequence ID" value="NZ_JAUSRL010000002.1"/>
</dbReference>
<dbReference type="Proteomes" id="UP001235513">
    <property type="component" value="Unassembled WGS sequence"/>
</dbReference>
<reference evidence="2 3" key="1">
    <citation type="submission" date="2023-07" db="EMBL/GenBank/DDBJ databases">
        <title>Sorghum-associated microbial communities from plants grown in Nebraska, USA.</title>
        <authorList>
            <person name="Schachtman D."/>
        </authorList>
    </citation>
    <scope>NUCLEOTIDE SEQUENCE [LARGE SCALE GENOMIC DNA]</scope>
    <source>
        <strain evidence="2 3">CC351</strain>
    </source>
</reference>
<dbReference type="Pfam" id="PF03235">
    <property type="entry name" value="GmrSD_N"/>
    <property type="match status" value="1"/>
</dbReference>
<evidence type="ECO:0000259" key="1">
    <source>
        <dbReference type="Pfam" id="PF03235"/>
    </source>
</evidence>